<dbReference type="InterPro" id="IPR029032">
    <property type="entry name" value="AhpD-like"/>
</dbReference>
<dbReference type="SUPFAM" id="SSF69118">
    <property type="entry name" value="AhpD-like"/>
    <property type="match status" value="1"/>
</dbReference>
<organism evidence="2 3">
    <name type="scientific">Nitrosomonas oligotropha</name>
    <dbReference type="NCBI Taxonomy" id="42354"/>
    <lineage>
        <taxon>Bacteria</taxon>
        <taxon>Pseudomonadati</taxon>
        <taxon>Pseudomonadota</taxon>
        <taxon>Betaproteobacteria</taxon>
        <taxon>Nitrosomonadales</taxon>
        <taxon>Nitrosomonadaceae</taxon>
        <taxon>Nitrosomonas</taxon>
    </lineage>
</organism>
<dbReference type="GO" id="GO:0051920">
    <property type="term" value="F:peroxiredoxin activity"/>
    <property type="evidence" value="ECO:0007669"/>
    <property type="project" value="InterPro"/>
</dbReference>
<accession>A0A5C7VYY8</accession>
<evidence type="ECO:0000259" key="1">
    <source>
        <dbReference type="Pfam" id="PF02627"/>
    </source>
</evidence>
<dbReference type="InterPro" id="IPR004675">
    <property type="entry name" value="AhpD_core"/>
</dbReference>
<reference evidence="2 3" key="1">
    <citation type="submission" date="2018-09" db="EMBL/GenBank/DDBJ databases">
        <title>Metagenome Assembled Genomes from an Advanced Water Purification Facility.</title>
        <authorList>
            <person name="Stamps B.W."/>
            <person name="Spear J.R."/>
        </authorList>
    </citation>
    <scope>NUCLEOTIDE SEQUENCE [LARGE SCALE GENOMIC DNA]</scope>
    <source>
        <strain evidence="2">Bin_54_1</strain>
    </source>
</reference>
<sequence>MLQAATEKTSDSSTILIEIGKTFGGHVPNIFKAYAEHPSLLAANWEKFKAIMLQGKLRRKVKEAIAIVISYDNKCNYCVAAHSAALRSMKTNEPEITAMFQGTFPDDFTDKEATLVKFARKANLDWHSIGNADLKELLIDLKIEESEMLEALGTMELFIAFNRFADVMGVEIDF</sequence>
<evidence type="ECO:0000313" key="2">
    <source>
        <dbReference type="EMBL" id="TXI29665.1"/>
    </source>
</evidence>
<dbReference type="NCBIfam" id="TIGR00778">
    <property type="entry name" value="ahpD_dom"/>
    <property type="match status" value="1"/>
</dbReference>
<dbReference type="PANTHER" id="PTHR35446:SF2">
    <property type="entry name" value="CARBOXYMUCONOLACTONE DECARBOXYLASE-LIKE DOMAIN-CONTAINING PROTEIN"/>
    <property type="match status" value="1"/>
</dbReference>
<keyword evidence="2" id="KW-0560">Oxidoreductase</keyword>
<dbReference type="PANTHER" id="PTHR35446">
    <property type="entry name" value="SI:CH211-175M2.5"/>
    <property type="match status" value="1"/>
</dbReference>
<protein>
    <submittedName>
        <fullName evidence="2">Peroxidase</fullName>
    </submittedName>
</protein>
<keyword evidence="2" id="KW-0575">Peroxidase</keyword>
<dbReference type="InterPro" id="IPR003779">
    <property type="entry name" value="CMD-like"/>
</dbReference>
<gene>
    <name evidence="2" type="ORF">E6Q60_03825</name>
</gene>
<dbReference type="Proteomes" id="UP000321055">
    <property type="component" value="Unassembled WGS sequence"/>
</dbReference>
<proteinExistence type="predicted"/>
<dbReference type="Gene3D" id="1.20.1290.10">
    <property type="entry name" value="AhpD-like"/>
    <property type="match status" value="1"/>
</dbReference>
<dbReference type="EMBL" id="SSFX01000029">
    <property type="protein sequence ID" value="TXI29665.1"/>
    <property type="molecule type" value="Genomic_DNA"/>
</dbReference>
<evidence type="ECO:0000313" key="3">
    <source>
        <dbReference type="Proteomes" id="UP000321055"/>
    </source>
</evidence>
<feature type="domain" description="Carboxymuconolactone decarboxylase-like" evidence="1">
    <location>
        <begin position="41"/>
        <end position="120"/>
    </location>
</feature>
<dbReference type="AlphaFoldDB" id="A0A5C7VYY8"/>
<name>A0A5C7VYY8_9PROT</name>
<dbReference type="Pfam" id="PF02627">
    <property type="entry name" value="CMD"/>
    <property type="match status" value="1"/>
</dbReference>
<comment type="caution">
    <text evidence="2">The sequence shown here is derived from an EMBL/GenBank/DDBJ whole genome shotgun (WGS) entry which is preliminary data.</text>
</comment>